<dbReference type="AlphaFoldDB" id="A0AB73FUW7"/>
<sequence>MIEDKFGLRTEDEPGQIQCLREIFRSMKVRRMVIRQHELSQAIGIQGIVGIHQIPTRSLFKTRAIS</sequence>
<reference evidence="1 2" key="1">
    <citation type="submission" date="2015-11" db="EMBL/GenBank/DDBJ databases">
        <title>Expanding the genomic diversity of Burkholderia species for the development of highly accurate diagnostics.</title>
        <authorList>
            <person name="Sahl J."/>
            <person name="Keim P."/>
            <person name="Wagner D."/>
        </authorList>
    </citation>
    <scope>NUCLEOTIDE SEQUENCE [LARGE SCALE GENOMIC DNA]</scope>
    <source>
        <strain evidence="1 2">MSMB2058</strain>
    </source>
</reference>
<name>A0AB73FUW7_9BURK</name>
<gene>
    <name evidence="1" type="ORF">WJ53_17580</name>
</gene>
<protein>
    <recommendedName>
        <fullName evidence="3">EAL domain-containing protein</fullName>
    </recommendedName>
</protein>
<comment type="caution">
    <text evidence="1">The sequence shown here is derived from an EMBL/GenBank/DDBJ whole genome shotgun (WGS) entry which is preliminary data.</text>
</comment>
<evidence type="ECO:0000313" key="2">
    <source>
        <dbReference type="Proteomes" id="UP000061665"/>
    </source>
</evidence>
<evidence type="ECO:0008006" key="3">
    <source>
        <dbReference type="Google" id="ProtNLM"/>
    </source>
</evidence>
<accession>A0AB73FUW7</accession>
<dbReference type="Proteomes" id="UP000061665">
    <property type="component" value="Unassembled WGS sequence"/>
</dbReference>
<organism evidence="1 2">
    <name type="scientific">Burkholderia ubonensis</name>
    <dbReference type="NCBI Taxonomy" id="101571"/>
    <lineage>
        <taxon>Bacteria</taxon>
        <taxon>Pseudomonadati</taxon>
        <taxon>Pseudomonadota</taxon>
        <taxon>Betaproteobacteria</taxon>
        <taxon>Burkholderiales</taxon>
        <taxon>Burkholderiaceae</taxon>
        <taxon>Burkholderia</taxon>
        <taxon>Burkholderia cepacia complex</taxon>
    </lineage>
</organism>
<proteinExistence type="predicted"/>
<dbReference type="EMBL" id="LOZE01000120">
    <property type="protein sequence ID" value="KVM23927.1"/>
    <property type="molecule type" value="Genomic_DNA"/>
</dbReference>
<evidence type="ECO:0000313" key="1">
    <source>
        <dbReference type="EMBL" id="KVM23927.1"/>
    </source>
</evidence>